<keyword evidence="1 7" id="KW-1003">Cell membrane</keyword>
<name>A0A5M8ARR3_9BURK</name>
<dbReference type="Pfam" id="PF04347">
    <property type="entry name" value="FliO"/>
    <property type="match status" value="1"/>
</dbReference>
<dbReference type="Proteomes" id="UP000324324">
    <property type="component" value="Unassembled WGS sequence"/>
</dbReference>
<evidence type="ECO:0000313" key="9">
    <source>
        <dbReference type="Proteomes" id="UP000324324"/>
    </source>
</evidence>
<evidence type="ECO:0000256" key="1">
    <source>
        <dbReference type="ARBA" id="ARBA00022475"/>
    </source>
</evidence>
<evidence type="ECO:0000256" key="6">
    <source>
        <dbReference type="ARBA" id="ARBA00037937"/>
    </source>
</evidence>
<keyword evidence="9" id="KW-1185">Reference proteome</keyword>
<evidence type="ECO:0000256" key="3">
    <source>
        <dbReference type="ARBA" id="ARBA00022989"/>
    </source>
</evidence>
<dbReference type="PANTHER" id="PTHR38766">
    <property type="entry name" value="FLAGELLAR PROTEIN FLIO"/>
    <property type="match status" value="1"/>
</dbReference>
<keyword evidence="8" id="KW-0969">Cilium</keyword>
<dbReference type="EMBL" id="VWRN01000027">
    <property type="protein sequence ID" value="KAA6126233.1"/>
    <property type="molecule type" value="Genomic_DNA"/>
</dbReference>
<evidence type="ECO:0000313" key="8">
    <source>
        <dbReference type="EMBL" id="KAA6126233.1"/>
    </source>
</evidence>
<keyword evidence="5 7" id="KW-0975">Bacterial flagellum</keyword>
<dbReference type="InterPro" id="IPR022781">
    <property type="entry name" value="Flagellar_biosynth_FliO"/>
</dbReference>
<comment type="similarity">
    <text evidence="6 7">Belongs to the FliO/MopB family.</text>
</comment>
<evidence type="ECO:0000256" key="7">
    <source>
        <dbReference type="RuleBase" id="RU362064"/>
    </source>
</evidence>
<sequence length="181" mass="18253">MKPARGRALRPAPGTRSYAARSICGAATGLPVLAHAADAVTGATGAGALAQAGLGLFAIIALILGLAWLARRAGLVRHVQGGVMKVVGSTSLGARQRLLLVEVGDTWLVLGVSAGEIRTLHTLPAGSASPGEAIAAMAGTGGMRGTGSTPMSPHAPFGDKATFAQKLLRSMQQNLQQTLKS</sequence>
<evidence type="ECO:0000256" key="4">
    <source>
        <dbReference type="ARBA" id="ARBA00023136"/>
    </source>
</evidence>
<dbReference type="AlphaFoldDB" id="A0A5M8ARR3"/>
<keyword evidence="8" id="KW-0282">Flagellum</keyword>
<dbReference type="RefSeq" id="WP_150082894.1">
    <property type="nucleotide sequence ID" value="NZ_VWRN01000027.1"/>
</dbReference>
<comment type="subcellular location">
    <subcellularLocation>
        <location evidence="7">Cell membrane</location>
    </subcellularLocation>
    <subcellularLocation>
        <location evidence="7">Bacterial flagellum basal body</location>
    </subcellularLocation>
</comment>
<dbReference type="NCBIfam" id="TIGR03500">
    <property type="entry name" value="FliO_TIGR"/>
    <property type="match status" value="1"/>
</dbReference>
<gene>
    <name evidence="8" type="primary">fliO</name>
    <name evidence="8" type="ORF">F1599_09705</name>
</gene>
<proteinExistence type="inferred from homology"/>
<dbReference type="GO" id="GO:0005886">
    <property type="term" value="C:plasma membrane"/>
    <property type="evidence" value="ECO:0007669"/>
    <property type="project" value="UniProtKB-SubCell"/>
</dbReference>
<evidence type="ECO:0000256" key="2">
    <source>
        <dbReference type="ARBA" id="ARBA00022692"/>
    </source>
</evidence>
<dbReference type="GO" id="GO:0044781">
    <property type="term" value="P:bacterial-type flagellum organization"/>
    <property type="evidence" value="ECO:0007669"/>
    <property type="project" value="UniProtKB-UniRule"/>
</dbReference>
<feature type="transmembrane region" description="Helical" evidence="7">
    <location>
        <begin position="49"/>
        <end position="70"/>
    </location>
</feature>
<dbReference type="GO" id="GO:0009425">
    <property type="term" value="C:bacterial-type flagellum basal body"/>
    <property type="evidence" value="ECO:0007669"/>
    <property type="project" value="UniProtKB-SubCell"/>
</dbReference>
<comment type="caution">
    <text evidence="8">The sequence shown here is derived from an EMBL/GenBank/DDBJ whole genome shotgun (WGS) entry which is preliminary data.</text>
</comment>
<evidence type="ECO:0000256" key="5">
    <source>
        <dbReference type="ARBA" id="ARBA00023143"/>
    </source>
</evidence>
<accession>A0A5M8ARR3</accession>
<protein>
    <recommendedName>
        <fullName evidence="7">Flagellar protein</fullName>
    </recommendedName>
</protein>
<reference evidence="8 9" key="1">
    <citation type="submission" date="2019-09" db="EMBL/GenBank/DDBJ databases">
        <title>Isolation of a novel species in the genus Cupriavidus from patients with sepsis using whole genome sequencing.</title>
        <authorList>
            <person name="Kweon O.J."/>
            <person name="Lee M.-K."/>
        </authorList>
    </citation>
    <scope>NUCLEOTIDE SEQUENCE [LARGE SCALE GENOMIC DNA]</scope>
    <source>
        <strain evidence="8 9">MKL-01</strain>
    </source>
</reference>
<keyword evidence="2 7" id="KW-0812">Transmembrane</keyword>
<keyword evidence="8" id="KW-0966">Cell projection</keyword>
<dbReference type="InterPro" id="IPR052205">
    <property type="entry name" value="FliO/MopB"/>
</dbReference>
<keyword evidence="4 7" id="KW-0472">Membrane</keyword>
<dbReference type="PANTHER" id="PTHR38766:SF1">
    <property type="entry name" value="FLAGELLAR PROTEIN FLIO"/>
    <property type="match status" value="1"/>
</dbReference>
<organism evidence="8 9">
    <name type="scientific">Cupriavidus cauae</name>
    <dbReference type="NCBI Taxonomy" id="2608999"/>
    <lineage>
        <taxon>Bacteria</taxon>
        <taxon>Pseudomonadati</taxon>
        <taxon>Pseudomonadota</taxon>
        <taxon>Betaproteobacteria</taxon>
        <taxon>Burkholderiales</taxon>
        <taxon>Burkholderiaceae</taxon>
        <taxon>Cupriavidus</taxon>
    </lineage>
</organism>
<keyword evidence="3 7" id="KW-1133">Transmembrane helix</keyword>